<dbReference type="CDD" id="cd17075">
    <property type="entry name" value="UBX1_UBXN9"/>
    <property type="match status" value="1"/>
</dbReference>
<protein>
    <recommendedName>
        <fullName evidence="2">UBX domain-containing protein</fullName>
    </recommendedName>
</protein>
<proteinExistence type="predicted"/>
<name>A0A6A6R3X4_9PEZI</name>
<sequence length="516" mass="56557">MASHLVIVHPSARTARIPTTPGKYLTDVRDEACNKFNLRPELYTLKFNNKPVSLSQQIRLANLPGGARLDLVQASKSPTVISVALQLPESEKNVRLTQKFANNVSVWEILRHFESGSDANLNFTQRGVPEMNGIPGSGSGRLNYETPVITVMPGHRERSTFVELQQTLSQLGFDSGTALLRLNFKNSGTPLEEAMAEISQYFKPAEEPSASIPSASGATVGATEPTPSIPVQQEKVPEIADPAPAAGIENVAPEPMEIDQTATSQPVEATPQAEPSPITSPSSEPLQPSSSGEIKIFAPPSSSTPQAARRAYNEADYVPTIEHAKAHQASLQNRGKNTRLLSDKELAEQEAVRKQKSDAQKGVTFRIRLPDESQVMMSFSNSDTASTLYDSVRNLLEHPTQSFHLRYMGPKGAPLAMKDGPQRLVQDLRFSGREILTFLWDDNASNEVRSSKKVLKQEWQQKAQVLRVEEPEVDNRPEEKPSTNILGMKKTGGGNTSNADKESKLKSILGKGFFKR</sequence>
<evidence type="ECO:0000256" key="1">
    <source>
        <dbReference type="SAM" id="MobiDB-lite"/>
    </source>
</evidence>
<dbReference type="GO" id="GO:0005737">
    <property type="term" value="C:cytoplasm"/>
    <property type="evidence" value="ECO:0007669"/>
    <property type="project" value="TreeGrafter"/>
</dbReference>
<dbReference type="InterPro" id="IPR001012">
    <property type="entry name" value="UBX_dom"/>
</dbReference>
<dbReference type="PANTHER" id="PTHR46467">
    <property type="entry name" value="TETHER CONTAINING UBX DOMAIN FOR GLUT4"/>
    <property type="match status" value="1"/>
</dbReference>
<dbReference type="InterPro" id="IPR059238">
    <property type="entry name" value="UBX1_UBXN9"/>
</dbReference>
<feature type="domain" description="UBX" evidence="2">
    <location>
        <begin position="358"/>
        <end position="438"/>
    </location>
</feature>
<keyword evidence="4" id="KW-1185">Reference proteome</keyword>
<feature type="region of interest" description="Disordered" evidence="1">
    <location>
        <begin position="207"/>
        <end position="235"/>
    </location>
</feature>
<dbReference type="Proteomes" id="UP000799750">
    <property type="component" value="Unassembled WGS sequence"/>
</dbReference>
<evidence type="ECO:0000259" key="2">
    <source>
        <dbReference type="PROSITE" id="PS50033"/>
    </source>
</evidence>
<dbReference type="GO" id="GO:0012506">
    <property type="term" value="C:vesicle membrane"/>
    <property type="evidence" value="ECO:0007669"/>
    <property type="project" value="TreeGrafter"/>
</dbReference>
<feature type="region of interest" description="Disordered" evidence="1">
    <location>
        <begin position="468"/>
        <end position="503"/>
    </location>
</feature>
<dbReference type="InterPro" id="IPR029071">
    <property type="entry name" value="Ubiquitin-like_domsf"/>
</dbReference>
<dbReference type="Gene3D" id="3.10.20.90">
    <property type="entry name" value="Phosphatidylinositol 3-kinase Catalytic Subunit, Chain A, domain 1"/>
    <property type="match status" value="2"/>
</dbReference>
<dbReference type="AlphaFoldDB" id="A0A6A6R3X4"/>
<dbReference type="InterPro" id="IPR021569">
    <property type="entry name" value="TUG-UBL1"/>
</dbReference>
<feature type="region of interest" description="Disordered" evidence="1">
    <location>
        <begin position="261"/>
        <end position="311"/>
    </location>
</feature>
<feature type="compositionally biased region" description="Low complexity" evidence="1">
    <location>
        <begin position="275"/>
        <end position="291"/>
    </location>
</feature>
<dbReference type="EMBL" id="MU004184">
    <property type="protein sequence ID" value="KAF2499206.1"/>
    <property type="molecule type" value="Genomic_DNA"/>
</dbReference>
<reference evidence="3" key="1">
    <citation type="journal article" date="2020" name="Stud. Mycol.">
        <title>101 Dothideomycetes genomes: a test case for predicting lifestyles and emergence of pathogens.</title>
        <authorList>
            <person name="Haridas S."/>
            <person name="Albert R."/>
            <person name="Binder M."/>
            <person name="Bloem J."/>
            <person name="Labutti K."/>
            <person name="Salamov A."/>
            <person name="Andreopoulos B."/>
            <person name="Baker S."/>
            <person name="Barry K."/>
            <person name="Bills G."/>
            <person name="Bluhm B."/>
            <person name="Cannon C."/>
            <person name="Castanera R."/>
            <person name="Culley D."/>
            <person name="Daum C."/>
            <person name="Ezra D."/>
            <person name="Gonzalez J."/>
            <person name="Henrissat B."/>
            <person name="Kuo A."/>
            <person name="Liang C."/>
            <person name="Lipzen A."/>
            <person name="Lutzoni F."/>
            <person name="Magnuson J."/>
            <person name="Mondo S."/>
            <person name="Nolan M."/>
            <person name="Ohm R."/>
            <person name="Pangilinan J."/>
            <person name="Park H.-J."/>
            <person name="Ramirez L."/>
            <person name="Alfaro M."/>
            <person name="Sun H."/>
            <person name="Tritt A."/>
            <person name="Yoshinaga Y."/>
            <person name="Zwiers L.-H."/>
            <person name="Turgeon B."/>
            <person name="Goodwin S."/>
            <person name="Spatafora J."/>
            <person name="Crous P."/>
            <person name="Grigoriev I."/>
        </authorList>
    </citation>
    <scope>NUCLEOTIDE SEQUENCE</scope>
    <source>
        <strain evidence="3">CBS 269.34</strain>
    </source>
</reference>
<dbReference type="PROSITE" id="PS50033">
    <property type="entry name" value="UBX"/>
    <property type="match status" value="1"/>
</dbReference>
<evidence type="ECO:0000313" key="3">
    <source>
        <dbReference type="EMBL" id="KAF2499206.1"/>
    </source>
</evidence>
<dbReference type="CDD" id="cd01767">
    <property type="entry name" value="UBX"/>
    <property type="match status" value="1"/>
</dbReference>
<organism evidence="3 4">
    <name type="scientific">Lophium mytilinum</name>
    <dbReference type="NCBI Taxonomy" id="390894"/>
    <lineage>
        <taxon>Eukaryota</taxon>
        <taxon>Fungi</taxon>
        <taxon>Dikarya</taxon>
        <taxon>Ascomycota</taxon>
        <taxon>Pezizomycotina</taxon>
        <taxon>Dothideomycetes</taxon>
        <taxon>Pleosporomycetidae</taxon>
        <taxon>Mytilinidiales</taxon>
        <taxon>Mytilinidiaceae</taxon>
        <taxon>Lophium</taxon>
    </lineage>
</organism>
<dbReference type="CDD" id="cd16105">
    <property type="entry name" value="Ubl_ASPSCR1_like"/>
    <property type="match status" value="1"/>
</dbReference>
<dbReference type="PANTHER" id="PTHR46467:SF1">
    <property type="entry name" value="TETHER CONTAINING UBX DOMAIN FOR GLUT4"/>
    <property type="match status" value="1"/>
</dbReference>
<feature type="compositionally biased region" description="Low complexity" evidence="1">
    <location>
        <begin position="207"/>
        <end position="218"/>
    </location>
</feature>
<evidence type="ECO:0000313" key="4">
    <source>
        <dbReference type="Proteomes" id="UP000799750"/>
    </source>
</evidence>
<gene>
    <name evidence="3" type="ORF">BU16DRAFT_453861</name>
</gene>
<accession>A0A6A6R3X4</accession>
<dbReference type="OrthoDB" id="440781at2759"/>
<dbReference type="SUPFAM" id="SSF54236">
    <property type="entry name" value="Ubiquitin-like"/>
    <property type="match status" value="2"/>
</dbReference>
<dbReference type="GO" id="GO:0005634">
    <property type="term" value="C:nucleus"/>
    <property type="evidence" value="ECO:0007669"/>
    <property type="project" value="TreeGrafter"/>
</dbReference>
<dbReference type="GO" id="GO:0006886">
    <property type="term" value="P:intracellular protein transport"/>
    <property type="evidence" value="ECO:0007669"/>
    <property type="project" value="TreeGrafter"/>
</dbReference>
<dbReference type="Pfam" id="PF11470">
    <property type="entry name" value="TUG-UBL1"/>
    <property type="match status" value="1"/>
</dbReference>
<feature type="compositionally biased region" description="Basic and acidic residues" evidence="1">
    <location>
        <begin position="468"/>
        <end position="481"/>
    </location>
</feature>